<dbReference type="InParanoid" id="K1VPA0"/>
<dbReference type="FunFam" id="1.20.1250.20:FF:000180">
    <property type="entry name" value="MFS monosaccharide transporter"/>
    <property type="match status" value="1"/>
</dbReference>
<feature type="transmembrane region" description="Helical" evidence="9">
    <location>
        <begin position="105"/>
        <end position="123"/>
    </location>
</feature>
<keyword evidence="6 9" id="KW-0472">Membrane</keyword>
<dbReference type="InterPro" id="IPR050360">
    <property type="entry name" value="MFS_Sugar_Transporters"/>
</dbReference>
<feature type="transmembrane region" description="Helical" evidence="9">
    <location>
        <begin position="12"/>
        <end position="32"/>
    </location>
</feature>
<dbReference type="FunCoup" id="K1VPA0">
    <property type="interactions" value="204"/>
</dbReference>
<dbReference type="InterPro" id="IPR003663">
    <property type="entry name" value="Sugar/inositol_transpt"/>
</dbReference>
<dbReference type="HOGENOM" id="CLU_001265_30_1_1"/>
<dbReference type="PROSITE" id="PS00216">
    <property type="entry name" value="SUGAR_TRANSPORT_1"/>
    <property type="match status" value="2"/>
</dbReference>
<organism evidence="11 12">
    <name type="scientific">Trichosporon asahii var. asahii (strain CBS 8904)</name>
    <name type="common">Yeast</name>
    <dbReference type="NCBI Taxonomy" id="1220162"/>
    <lineage>
        <taxon>Eukaryota</taxon>
        <taxon>Fungi</taxon>
        <taxon>Dikarya</taxon>
        <taxon>Basidiomycota</taxon>
        <taxon>Agaricomycotina</taxon>
        <taxon>Tremellomycetes</taxon>
        <taxon>Trichosporonales</taxon>
        <taxon>Trichosporonaceae</taxon>
        <taxon>Trichosporon</taxon>
    </lineage>
</organism>
<evidence type="ECO:0000256" key="5">
    <source>
        <dbReference type="ARBA" id="ARBA00022989"/>
    </source>
</evidence>
<feature type="transmembrane region" description="Helical" evidence="9">
    <location>
        <begin position="473"/>
        <end position="491"/>
    </location>
</feature>
<name>K1VPA0_TRIAC</name>
<dbReference type="Pfam" id="PF00083">
    <property type="entry name" value="Sugar_tr"/>
    <property type="match status" value="1"/>
</dbReference>
<accession>K1VPA0</accession>
<dbReference type="Proteomes" id="UP000006757">
    <property type="component" value="Unassembled WGS sequence"/>
</dbReference>
<feature type="transmembrane region" description="Helical" evidence="9">
    <location>
        <begin position="293"/>
        <end position="315"/>
    </location>
</feature>
<dbReference type="SUPFAM" id="SSF103473">
    <property type="entry name" value="MFS general substrate transporter"/>
    <property type="match status" value="1"/>
</dbReference>
<evidence type="ECO:0000256" key="4">
    <source>
        <dbReference type="ARBA" id="ARBA00022692"/>
    </source>
</evidence>
<keyword evidence="5 9" id="KW-1133">Transmembrane helix</keyword>
<evidence type="ECO:0000313" key="11">
    <source>
        <dbReference type="EMBL" id="EKD01297.1"/>
    </source>
</evidence>
<dbReference type="EMBL" id="AMBO01000321">
    <property type="protein sequence ID" value="EKD01297.1"/>
    <property type="molecule type" value="Genomic_DNA"/>
</dbReference>
<reference evidence="11 12" key="1">
    <citation type="journal article" date="2012" name="Eukaryot. Cell">
        <title>Genome sequence of the Trichosporon asahii environmental strain CBS 8904.</title>
        <authorList>
            <person name="Yang R.Y."/>
            <person name="Li H.T."/>
            <person name="Zhu H."/>
            <person name="Zhou G.P."/>
            <person name="Wang M."/>
            <person name="Wang L."/>
        </authorList>
    </citation>
    <scope>NUCLEOTIDE SEQUENCE [LARGE SCALE GENOMIC DNA]</scope>
    <source>
        <strain evidence="11 12">CBS 8904</strain>
    </source>
</reference>
<dbReference type="PANTHER" id="PTHR48022:SF6">
    <property type="entry name" value="MSTA PROTEIN-RELATED"/>
    <property type="match status" value="1"/>
</dbReference>
<keyword evidence="12" id="KW-1185">Reference proteome</keyword>
<feature type="transmembrane region" description="Helical" evidence="9">
    <location>
        <begin position="400"/>
        <end position="426"/>
    </location>
</feature>
<feature type="transmembrane region" description="Helical" evidence="9">
    <location>
        <begin position="163"/>
        <end position="185"/>
    </location>
</feature>
<dbReference type="PROSITE" id="PS50850">
    <property type="entry name" value="MFS"/>
    <property type="match status" value="1"/>
</dbReference>
<feature type="transmembrane region" description="Helical" evidence="9">
    <location>
        <begin position="330"/>
        <end position="351"/>
    </location>
</feature>
<evidence type="ECO:0000259" key="10">
    <source>
        <dbReference type="PROSITE" id="PS50850"/>
    </source>
</evidence>
<dbReference type="STRING" id="1220162.K1VPA0"/>
<evidence type="ECO:0000256" key="7">
    <source>
        <dbReference type="ARBA" id="ARBA00049119"/>
    </source>
</evidence>
<feature type="transmembrane region" description="Helical" evidence="9">
    <location>
        <begin position="438"/>
        <end position="461"/>
    </location>
</feature>
<dbReference type="InterPro" id="IPR036259">
    <property type="entry name" value="MFS_trans_sf"/>
</dbReference>
<comment type="catalytic activity">
    <reaction evidence="7">
        <text>myo-inositol(out) + H(+)(out) = myo-inositol(in) + H(+)(in)</text>
        <dbReference type="Rhea" id="RHEA:60364"/>
        <dbReference type="ChEBI" id="CHEBI:15378"/>
        <dbReference type="ChEBI" id="CHEBI:17268"/>
    </reaction>
</comment>
<dbReference type="GO" id="GO:0005351">
    <property type="term" value="F:carbohydrate:proton symporter activity"/>
    <property type="evidence" value="ECO:0007669"/>
    <property type="project" value="TreeGrafter"/>
</dbReference>
<dbReference type="eggNOG" id="KOG0254">
    <property type="taxonomic scope" value="Eukaryota"/>
</dbReference>
<dbReference type="CDD" id="cd17356">
    <property type="entry name" value="MFS_HXT"/>
    <property type="match status" value="1"/>
</dbReference>
<comment type="similarity">
    <text evidence="2 8">Belongs to the major facilitator superfamily. Sugar transporter (TC 2.A.1.1) family.</text>
</comment>
<evidence type="ECO:0000313" key="12">
    <source>
        <dbReference type="Proteomes" id="UP000006757"/>
    </source>
</evidence>
<feature type="domain" description="Major facilitator superfamily (MFS) profile" evidence="10">
    <location>
        <begin position="19"/>
        <end position="495"/>
    </location>
</feature>
<comment type="subcellular location">
    <subcellularLocation>
        <location evidence="1">Membrane</location>
        <topology evidence="1">Multi-pass membrane protein</topology>
    </subcellularLocation>
</comment>
<feature type="transmembrane region" description="Helical" evidence="9">
    <location>
        <begin position="129"/>
        <end position="151"/>
    </location>
</feature>
<evidence type="ECO:0000256" key="9">
    <source>
        <dbReference type="SAM" id="Phobius"/>
    </source>
</evidence>
<dbReference type="NCBIfam" id="TIGR00879">
    <property type="entry name" value="SP"/>
    <property type="match status" value="1"/>
</dbReference>
<proteinExistence type="inferred from homology"/>
<dbReference type="Gene3D" id="1.20.1250.20">
    <property type="entry name" value="MFS general substrate transporter like domains"/>
    <property type="match status" value="1"/>
</dbReference>
<dbReference type="InterPro" id="IPR005828">
    <property type="entry name" value="MFS_sugar_transport-like"/>
</dbReference>
<feature type="transmembrane region" description="Helical" evidence="9">
    <location>
        <begin position="74"/>
        <end position="93"/>
    </location>
</feature>
<dbReference type="OrthoDB" id="6612291at2759"/>
<dbReference type="OMA" id="YEMMAIP"/>
<evidence type="ECO:0000256" key="3">
    <source>
        <dbReference type="ARBA" id="ARBA00022448"/>
    </source>
</evidence>
<feature type="transmembrane region" description="Helical" evidence="9">
    <location>
        <begin position="197"/>
        <end position="216"/>
    </location>
</feature>
<protein>
    <recommendedName>
        <fullName evidence="10">Major facilitator superfamily (MFS) profile domain-containing protein</fullName>
    </recommendedName>
</protein>
<evidence type="ECO:0000256" key="6">
    <source>
        <dbReference type="ARBA" id="ARBA00023136"/>
    </source>
</evidence>
<dbReference type="InterPro" id="IPR020846">
    <property type="entry name" value="MFS_dom"/>
</dbReference>
<dbReference type="PROSITE" id="PS00217">
    <property type="entry name" value="SUGAR_TRANSPORT_2"/>
    <property type="match status" value="1"/>
</dbReference>
<feature type="transmembrane region" description="Helical" evidence="9">
    <location>
        <begin position="358"/>
        <end position="380"/>
    </location>
</feature>
<comment type="caution">
    <text evidence="11">The sequence shown here is derived from an EMBL/GenBank/DDBJ whole genome shotgun (WGS) entry which is preliminary data.</text>
</comment>
<gene>
    <name evidence="11" type="ORF">A1Q2_04375</name>
</gene>
<evidence type="ECO:0000256" key="2">
    <source>
        <dbReference type="ARBA" id="ARBA00010992"/>
    </source>
</evidence>
<dbReference type="PANTHER" id="PTHR48022">
    <property type="entry name" value="PLASTIDIC GLUCOSE TRANSPORTER 4"/>
    <property type="match status" value="1"/>
</dbReference>
<evidence type="ECO:0000256" key="1">
    <source>
        <dbReference type="ARBA" id="ARBA00004141"/>
    </source>
</evidence>
<evidence type="ECO:0000256" key="8">
    <source>
        <dbReference type="RuleBase" id="RU003346"/>
    </source>
</evidence>
<keyword evidence="4 9" id="KW-0812">Transmembrane</keyword>
<dbReference type="AlphaFoldDB" id="K1VPA0"/>
<sequence length="563" mass="61685">MTNGIERVEAPVTWKAYMACAFAAFGGIFFGFDSGYISGVLAMDYVKEHFRPKSSGPYPTDPNAPDKAKDLPSWVRSLITSILSAGTFFGALVAGDLADYFGRRITIIAGCGVFIVGIILQTASTGWQLLVAGRAIAGIGVGFVSAIIILYMSEIAPRKVRGALVSGYQFCITIGLLLASCVDYGTKDRNDTGSYRIPIAIQFLWALILGGGIAMLPESPRWYVKRGRPDDAAKALSRIRGQPINSDYIREEVAEIVANYEYERSLMPTESYWAGWAYCFKGGLGRSNSNLRLTILGTSIQMMQQWTGINFIFYYGTEFFKNLGTISNPFLISLITTLVNVCTTPISFYTIERYGRRALLIYGAIGMTICEFIVAIMGVAKPAVVDPITNVARPEDKPIASAQIAFICIYIAFFATTWGPGAWVVIGEIFPIPIRARGVALSTASNWLWNCIIAVITPYMVDRDKGNLGSKVFFIWGSLCATCVVYAYFMVWETKGLTLEQVDQMMEEVRVPWRSKGWKPSTTFAAHGHDAIDQKVDGEKLDHPQEAYPVANQAPMGGAAGGV</sequence>
<dbReference type="GO" id="GO:0016020">
    <property type="term" value="C:membrane"/>
    <property type="evidence" value="ECO:0007669"/>
    <property type="project" value="UniProtKB-SubCell"/>
</dbReference>
<keyword evidence="3 8" id="KW-0813">Transport</keyword>
<dbReference type="InterPro" id="IPR005829">
    <property type="entry name" value="Sugar_transporter_CS"/>
</dbReference>
<dbReference type="PRINTS" id="PR00171">
    <property type="entry name" value="SUGRTRNSPORT"/>
</dbReference>